<evidence type="ECO:0000256" key="1">
    <source>
        <dbReference type="ARBA" id="ARBA00004651"/>
    </source>
</evidence>
<comment type="caution">
    <text evidence="7">The sequence shown here is derived from an EMBL/GenBank/DDBJ whole genome shotgun (WGS) entry which is preliminary data.</text>
</comment>
<evidence type="ECO:0000256" key="2">
    <source>
        <dbReference type="ARBA" id="ARBA00022475"/>
    </source>
</evidence>
<evidence type="ECO:0000313" key="7">
    <source>
        <dbReference type="EMBL" id="RCX32293.1"/>
    </source>
</evidence>
<comment type="subcellular location">
    <subcellularLocation>
        <location evidence="1">Cell membrane</location>
        <topology evidence="1">Multi-pass membrane protein</topology>
    </subcellularLocation>
</comment>
<keyword evidence="8" id="KW-1185">Reference proteome</keyword>
<dbReference type="SUPFAM" id="SSF103481">
    <property type="entry name" value="Multidrug resistance efflux transporter EmrE"/>
    <property type="match status" value="1"/>
</dbReference>
<evidence type="ECO:0000313" key="8">
    <source>
        <dbReference type="Proteomes" id="UP000252707"/>
    </source>
</evidence>
<dbReference type="OrthoDB" id="6058674at2"/>
<dbReference type="PANTHER" id="PTHR30561">
    <property type="entry name" value="SMR FAMILY PROTON-DEPENDENT DRUG EFFLUX TRANSPORTER SUGE"/>
    <property type="match status" value="1"/>
</dbReference>
<feature type="transmembrane region" description="Helical" evidence="6">
    <location>
        <begin position="97"/>
        <end position="114"/>
    </location>
</feature>
<organism evidence="7 8">
    <name type="scientific">Thioalbus denitrificans</name>
    <dbReference type="NCBI Taxonomy" id="547122"/>
    <lineage>
        <taxon>Bacteria</taxon>
        <taxon>Pseudomonadati</taxon>
        <taxon>Pseudomonadota</taxon>
        <taxon>Gammaproteobacteria</taxon>
        <taxon>Chromatiales</taxon>
        <taxon>Ectothiorhodospiraceae</taxon>
        <taxon>Thioalbus</taxon>
    </lineage>
</organism>
<evidence type="ECO:0000256" key="4">
    <source>
        <dbReference type="ARBA" id="ARBA00022989"/>
    </source>
</evidence>
<dbReference type="EMBL" id="QPJY01000002">
    <property type="protein sequence ID" value="RCX32293.1"/>
    <property type="molecule type" value="Genomic_DNA"/>
</dbReference>
<keyword evidence="5 6" id="KW-0472">Membrane</keyword>
<accession>A0A369CF43</accession>
<evidence type="ECO:0000256" key="6">
    <source>
        <dbReference type="SAM" id="Phobius"/>
    </source>
</evidence>
<proteinExistence type="predicted"/>
<dbReference type="RefSeq" id="WP_114279095.1">
    <property type="nucleotide sequence ID" value="NZ_QPJY01000002.1"/>
</dbReference>
<sequence length="116" mass="12172">MGYLLLTVALTFNAVANILLKLGAGRLGALGEPGFAGRLLVNYQLLAGLALFALNVVFYAAALSRLNLSVAYPVMMGGSLFIVVTVSILLLREPVSATQVTGLVLLVLGMTLVTHR</sequence>
<dbReference type="AlphaFoldDB" id="A0A369CF43"/>
<dbReference type="GO" id="GO:0022857">
    <property type="term" value="F:transmembrane transporter activity"/>
    <property type="evidence" value="ECO:0007669"/>
    <property type="project" value="InterPro"/>
</dbReference>
<keyword evidence="3 6" id="KW-0812">Transmembrane</keyword>
<keyword evidence="4 6" id="KW-1133">Transmembrane helix</keyword>
<evidence type="ECO:0000256" key="5">
    <source>
        <dbReference type="ARBA" id="ARBA00023136"/>
    </source>
</evidence>
<dbReference type="InterPro" id="IPR000390">
    <property type="entry name" value="Small_drug/metabolite_transptr"/>
</dbReference>
<name>A0A369CF43_9GAMM</name>
<reference evidence="7 8" key="1">
    <citation type="submission" date="2018-07" db="EMBL/GenBank/DDBJ databases">
        <title>Genomic Encyclopedia of Type Strains, Phase IV (KMG-IV): sequencing the most valuable type-strain genomes for metagenomic binning, comparative biology and taxonomic classification.</title>
        <authorList>
            <person name="Goeker M."/>
        </authorList>
    </citation>
    <scope>NUCLEOTIDE SEQUENCE [LARGE SCALE GENOMIC DNA]</scope>
    <source>
        <strain evidence="7 8">DSM 26407</strain>
    </source>
</reference>
<protein>
    <submittedName>
        <fullName evidence="7">Small multidrug resistance pump</fullName>
    </submittedName>
</protein>
<feature type="transmembrane region" description="Helical" evidence="6">
    <location>
        <begin position="70"/>
        <end position="91"/>
    </location>
</feature>
<feature type="transmembrane region" description="Helical" evidence="6">
    <location>
        <begin position="40"/>
        <end position="63"/>
    </location>
</feature>
<gene>
    <name evidence="7" type="ORF">DFQ59_102655</name>
</gene>
<dbReference type="Gene3D" id="1.10.3730.20">
    <property type="match status" value="1"/>
</dbReference>
<dbReference type="GO" id="GO:0005886">
    <property type="term" value="C:plasma membrane"/>
    <property type="evidence" value="ECO:0007669"/>
    <property type="project" value="UniProtKB-SubCell"/>
</dbReference>
<dbReference type="PANTHER" id="PTHR30561:SF9">
    <property type="entry name" value="4-AMINO-4-DEOXY-L-ARABINOSE-PHOSPHOUNDECAPRENOL FLIPPASE SUBUNIT ARNF-RELATED"/>
    <property type="match status" value="1"/>
</dbReference>
<keyword evidence="2" id="KW-1003">Cell membrane</keyword>
<evidence type="ECO:0000256" key="3">
    <source>
        <dbReference type="ARBA" id="ARBA00022692"/>
    </source>
</evidence>
<dbReference type="Proteomes" id="UP000252707">
    <property type="component" value="Unassembled WGS sequence"/>
</dbReference>
<dbReference type="InterPro" id="IPR037185">
    <property type="entry name" value="EmrE-like"/>
</dbReference>